<feature type="coiled-coil region" evidence="6">
    <location>
        <begin position="424"/>
        <end position="515"/>
    </location>
</feature>
<dbReference type="GO" id="GO:0005886">
    <property type="term" value="C:plasma membrane"/>
    <property type="evidence" value="ECO:0007669"/>
    <property type="project" value="UniProtKB-SubCell"/>
</dbReference>
<keyword evidence="6" id="KW-0175">Coiled coil</keyword>
<feature type="transmembrane region" description="Helical" evidence="7">
    <location>
        <begin position="639"/>
        <end position="665"/>
    </location>
</feature>
<evidence type="ECO:0000313" key="9">
    <source>
        <dbReference type="EMBL" id="RBP66009.1"/>
    </source>
</evidence>
<accession>A0A366IBG5</accession>
<feature type="domain" description="ABC3 transporter permease C-terminal" evidence="8">
    <location>
        <begin position="953"/>
        <end position="1070"/>
    </location>
</feature>
<protein>
    <submittedName>
        <fullName evidence="9">Putative ABC transport system permease protein</fullName>
    </submittedName>
</protein>
<comment type="caution">
    <text evidence="9">The sequence shown here is derived from an EMBL/GenBank/DDBJ whole genome shotgun (WGS) entry which is preliminary data.</text>
</comment>
<keyword evidence="5 7" id="KW-0472">Membrane</keyword>
<dbReference type="PANTHER" id="PTHR30287">
    <property type="entry name" value="MEMBRANE COMPONENT OF PREDICTED ABC SUPERFAMILY METABOLITE UPTAKE TRANSPORTER"/>
    <property type="match status" value="1"/>
</dbReference>
<proteinExistence type="predicted"/>
<evidence type="ECO:0000256" key="4">
    <source>
        <dbReference type="ARBA" id="ARBA00022989"/>
    </source>
</evidence>
<dbReference type="EMBL" id="QNRX01000006">
    <property type="protein sequence ID" value="RBP66009.1"/>
    <property type="molecule type" value="Genomic_DNA"/>
</dbReference>
<dbReference type="InterPro" id="IPR003838">
    <property type="entry name" value="ABC3_permease_C"/>
</dbReference>
<feature type="transmembrane region" description="Helical" evidence="7">
    <location>
        <begin position="1002"/>
        <end position="1024"/>
    </location>
</feature>
<feature type="transmembrane region" description="Helical" evidence="7">
    <location>
        <begin position="551"/>
        <end position="572"/>
    </location>
</feature>
<feature type="transmembrane region" description="Helical" evidence="7">
    <location>
        <begin position="20"/>
        <end position="37"/>
    </location>
</feature>
<feature type="transmembrane region" description="Helical" evidence="7">
    <location>
        <begin position="717"/>
        <end position="737"/>
    </location>
</feature>
<dbReference type="PANTHER" id="PTHR30287:SF1">
    <property type="entry name" value="INNER MEMBRANE PROTEIN"/>
    <property type="match status" value="1"/>
</dbReference>
<reference evidence="9 10" key="1">
    <citation type="submission" date="2018-06" db="EMBL/GenBank/DDBJ databases">
        <title>Genomic Encyclopedia of Type Strains, Phase IV (KMG-IV): sequencing the most valuable type-strain genomes for metagenomic binning, comparative biology and taxonomic classification.</title>
        <authorList>
            <person name="Goeker M."/>
        </authorList>
    </citation>
    <scope>NUCLEOTIDE SEQUENCE [LARGE SCALE GENOMIC DNA]</scope>
    <source>
        <strain evidence="9 10">DSM 22112</strain>
    </source>
</reference>
<feature type="coiled-coil region" evidence="6">
    <location>
        <begin position="255"/>
        <end position="339"/>
    </location>
</feature>
<evidence type="ECO:0000256" key="1">
    <source>
        <dbReference type="ARBA" id="ARBA00004651"/>
    </source>
</evidence>
<dbReference type="AlphaFoldDB" id="A0A366IBG5"/>
<evidence type="ECO:0000313" key="10">
    <source>
        <dbReference type="Proteomes" id="UP000253490"/>
    </source>
</evidence>
<name>A0A366IBG5_9FIRM</name>
<evidence type="ECO:0000259" key="8">
    <source>
        <dbReference type="Pfam" id="PF02687"/>
    </source>
</evidence>
<evidence type="ECO:0000256" key="2">
    <source>
        <dbReference type="ARBA" id="ARBA00022475"/>
    </source>
</evidence>
<keyword evidence="4 7" id="KW-1133">Transmembrane helix</keyword>
<feature type="domain" description="ABC3 transporter permease C-terminal" evidence="8">
    <location>
        <begin position="551"/>
        <end position="669"/>
    </location>
</feature>
<evidence type="ECO:0000256" key="7">
    <source>
        <dbReference type="SAM" id="Phobius"/>
    </source>
</evidence>
<keyword evidence="3 7" id="KW-0812">Transmembrane</keyword>
<dbReference type="InterPro" id="IPR038766">
    <property type="entry name" value="Membrane_comp_ABC_pdt"/>
</dbReference>
<evidence type="ECO:0000256" key="6">
    <source>
        <dbReference type="SAM" id="Coils"/>
    </source>
</evidence>
<dbReference type="Proteomes" id="UP000253490">
    <property type="component" value="Unassembled WGS sequence"/>
</dbReference>
<sequence>MKSAMWKDFFREIKKSCSRFISIFAIVFIGVAFFAGIKATAPDMKNSMDVYYDDYNLMDLQIMSTLGITDEDIKAIGKVKGVDKVQPGYFTDVVSKIGSTEIVIKVHSIPSVRTKDSLNQIKLTEGRLPEKSGECILEDNMFMDLGLEVGDIINIQSGKAEAITEETLAVDRYKIVGKAITPYYLSYEKGSSEIGNGKVDTYMMVLENDFILPVYTEAIVSVKGAKELNSYGKEYKETVSNVSAPLENLGTDRSLLRLDEVKSLALEELEKAKTEFEEQKKVFEEEMKKAEDKLNKAQMDLVEGETKLETEKKNFQVNYQNGLKQIEDAKKRLANGEKQYAEGLATYNQAMSEHGEDLKNLDNMTSTVNGQRQEASQRLEEINAQLNNPDLTEEERSDYSSLKGYYENFLGLADTGVSAINELNDFSQGQVRDAERQLKSAETELARSKNELNRATTALESSKRKANSEFRAAEARLAKGWKDYENGKAEYEKEKVEGQEKIDEGKEKIIRAENEIEKISKPQWYVLDRDSLYSFTDYKMTAERIDAIAKIFPLFFFLIAGLVCMTTMTRMVDEQRMIIGAYKALGYNNKSIALKYVLYAALASILGGVAGLSLGLKVFPEVIYNAWTMMYTLPPMVRVTQIPLMFISVLIGVLVTTLSAFGACYKELKETPALLMRPKAPKAGKKIFLEKINFIWNRLSFSHKVTARNIFRYKKRFFMTIIGISGCCALLLAGFGLSDSIGQIVNNQYKEIFKYDLDIKYDALIDRTGHNEIKEILSQDNNIKMFTEISQYNAKLKSDNNEISATLIIPSNKQEFDDFITLRDRRSQEAITLPKSGVIISEKLSKELHAKVGDMVEMDDGYGSRKKVVIHDITENYVFHYVYMSPEYYREIFRLSPQYNSLMVKLKETSPKIEEQLGSKLAKHKGVASVLFYSGAISNFEDMVNILNNIVVVIIISAGLLAFVVLYNLTNINIRERIREIATIKVLGFYNREVSAYVFRENVILSLIASIVGLGVGIILHSFIMVSLEQNGIMYGNYINPISFLYAFFITLLFVFLVNVFMYRSVTNIPMVESLKSIE</sequence>
<keyword evidence="10" id="KW-1185">Reference proteome</keyword>
<feature type="transmembrane region" description="Helical" evidence="7">
    <location>
        <begin position="946"/>
        <end position="969"/>
    </location>
</feature>
<evidence type="ECO:0000256" key="5">
    <source>
        <dbReference type="ARBA" id="ARBA00023136"/>
    </source>
</evidence>
<dbReference type="Pfam" id="PF02687">
    <property type="entry name" value="FtsX"/>
    <property type="match status" value="2"/>
</dbReference>
<evidence type="ECO:0000256" key="3">
    <source>
        <dbReference type="ARBA" id="ARBA00022692"/>
    </source>
</evidence>
<comment type="subcellular location">
    <subcellularLocation>
        <location evidence="1">Cell membrane</location>
        <topology evidence="1">Multi-pass membrane protein</topology>
    </subcellularLocation>
</comment>
<dbReference type="RefSeq" id="WP_170128200.1">
    <property type="nucleotide sequence ID" value="NZ_QNRX01000006.1"/>
</dbReference>
<gene>
    <name evidence="9" type="ORF">DES36_106121</name>
</gene>
<feature type="transmembrane region" description="Helical" evidence="7">
    <location>
        <begin position="593"/>
        <end position="619"/>
    </location>
</feature>
<organism evidence="9 10">
    <name type="scientific">Alkalibaculum bacchi</name>
    <dbReference type="NCBI Taxonomy" id="645887"/>
    <lineage>
        <taxon>Bacteria</taxon>
        <taxon>Bacillati</taxon>
        <taxon>Bacillota</taxon>
        <taxon>Clostridia</taxon>
        <taxon>Eubacteriales</taxon>
        <taxon>Eubacteriaceae</taxon>
        <taxon>Alkalibaculum</taxon>
    </lineage>
</organism>
<keyword evidence="2" id="KW-1003">Cell membrane</keyword>
<feature type="transmembrane region" description="Helical" evidence="7">
    <location>
        <begin position="1044"/>
        <end position="1063"/>
    </location>
</feature>